<evidence type="ECO:0000313" key="1">
    <source>
        <dbReference type="EMBL" id="KAI9896403.1"/>
    </source>
</evidence>
<gene>
    <name evidence="1" type="ORF">N3K66_008575</name>
</gene>
<dbReference type="EMBL" id="CM047948">
    <property type="protein sequence ID" value="KAI9896403.1"/>
    <property type="molecule type" value="Genomic_DNA"/>
</dbReference>
<accession>A0ACC0UQL1</accession>
<name>A0ACC0UQL1_9HYPO</name>
<proteinExistence type="predicted"/>
<organism evidence="1 2">
    <name type="scientific">Trichothecium roseum</name>
    <dbReference type="NCBI Taxonomy" id="47278"/>
    <lineage>
        <taxon>Eukaryota</taxon>
        <taxon>Fungi</taxon>
        <taxon>Dikarya</taxon>
        <taxon>Ascomycota</taxon>
        <taxon>Pezizomycotina</taxon>
        <taxon>Sordariomycetes</taxon>
        <taxon>Hypocreomycetidae</taxon>
        <taxon>Hypocreales</taxon>
        <taxon>Hypocreales incertae sedis</taxon>
        <taxon>Trichothecium</taxon>
    </lineage>
</organism>
<keyword evidence="2" id="KW-1185">Reference proteome</keyword>
<dbReference type="Proteomes" id="UP001163324">
    <property type="component" value="Chromosome 9"/>
</dbReference>
<reference evidence="1" key="1">
    <citation type="submission" date="2022-10" db="EMBL/GenBank/DDBJ databases">
        <title>Complete Genome of Trichothecium roseum strain YXFP-22015, a Plant Pathogen Isolated from Citrus.</title>
        <authorList>
            <person name="Wang Y."/>
            <person name="Zhu L."/>
        </authorList>
    </citation>
    <scope>NUCLEOTIDE SEQUENCE</scope>
    <source>
        <strain evidence="1">YXFP-22015</strain>
    </source>
</reference>
<protein>
    <submittedName>
        <fullName evidence="1">Uncharacterized protein</fullName>
    </submittedName>
</protein>
<comment type="caution">
    <text evidence="1">The sequence shown here is derived from an EMBL/GenBank/DDBJ whole genome shotgun (WGS) entry which is preliminary data.</text>
</comment>
<sequence length="254" mass="26238">MPADKPPPLPTPPNLHALQNRIALSLSARASLLSKSRPQPPSSSSSAPTPRSAQQQHATSSPSIAEEPDLRSLGDANAGVGYVPEGKDAVAAQAARAQDKVLRGRMLGKGRNGDDKANGKGLLRRAGEESDDEDLGRSALGRSKAAGGGGKKRKRPVAGEDDDNDDDDDGANDNNDGEGTASGAASAEAVGRSGVADDTYSPPQEAASGGEPGMATCTQAPTAAHNETTEVPLREKQKKNKKNKNKKKRKQGLP</sequence>
<evidence type="ECO:0000313" key="2">
    <source>
        <dbReference type="Proteomes" id="UP001163324"/>
    </source>
</evidence>